<gene>
    <name evidence="2" type="ORF">LSH36_68g01023</name>
</gene>
<keyword evidence="3" id="KW-1185">Reference proteome</keyword>
<proteinExistence type="predicted"/>
<sequence>MKIATRQYARKQKRWIVSRFLKRRGGNVPPVYAVDGSDKSRWKEEVFVPACEILKHYIEGTESPYQPLPTEESNYEPAYNKCDICNVVTLTVREWQVHIKGRRHRKSVARHKREQLKAEMNDSSKTLK</sequence>
<dbReference type="InterPro" id="IPR036236">
    <property type="entry name" value="Znf_C2H2_sf"/>
</dbReference>
<evidence type="ECO:0000313" key="2">
    <source>
        <dbReference type="EMBL" id="KAK2164116.1"/>
    </source>
</evidence>
<reference evidence="2" key="1">
    <citation type="journal article" date="2023" name="Mol. Biol. Evol.">
        <title>Third-Generation Sequencing Reveals the Adaptive Role of the Epigenome in Three Deep-Sea Polychaetes.</title>
        <authorList>
            <person name="Perez M."/>
            <person name="Aroh O."/>
            <person name="Sun Y."/>
            <person name="Lan Y."/>
            <person name="Juniper S.K."/>
            <person name="Young C.R."/>
            <person name="Angers B."/>
            <person name="Qian P.Y."/>
        </authorList>
    </citation>
    <scope>NUCLEOTIDE SEQUENCE</scope>
    <source>
        <strain evidence="2">P08H-3</strain>
    </source>
</reference>
<protein>
    <recommendedName>
        <fullName evidence="4">U1-type domain-containing protein</fullName>
    </recommendedName>
</protein>
<name>A0AAD9K396_9ANNE</name>
<evidence type="ECO:0008006" key="4">
    <source>
        <dbReference type="Google" id="ProtNLM"/>
    </source>
</evidence>
<dbReference type="AlphaFoldDB" id="A0AAD9K396"/>
<dbReference type="SUPFAM" id="SSF57667">
    <property type="entry name" value="beta-beta-alpha zinc fingers"/>
    <property type="match status" value="1"/>
</dbReference>
<comment type="caution">
    <text evidence="2">The sequence shown here is derived from an EMBL/GenBank/DDBJ whole genome shotgun (WGS) entry which is preliminary data.</text>
</comment>
<accession>A0AAD9K396</accession>
<dbReference type="Proteomes" id="UP001208570">
    <property type="component" value="Unassembled WGS sequence"/>
</dbReference>
<feature type="region of interest" description="Disordered" evidence="1">
    <location>
        <begin position="103"/>
        <end position="128"/>
    </location>
</feature>
<organism evidence="2 3">
    <name type="scientific">Paralvinella palmiformis</name>
    <dbReference type="NCBI Taxonomy" id="53620"/>
    <lineage>
        <taxon>Eukaryota</taxon>
        <taxon>Metazoa</taxon>
        <taxon>Spiralia</taxon>
        <taxon>Lophotrochozoa</taxon>
        <taxon>Annelida</taxon>
        <taxon>Polychaeta</taxon>
        <taxon>Sedentaria</taxon>
        <taxon>Canalipalpata</taxon>
        <taxon>Terebellida</taxon>
        <taxon>Terebelliformia</taxon>
        <taxon>Alvinellidae</taxon>
        <taxon>Paralvinella</taxon>
    </lineage>
</organism>
<dbReference type="Gene3D" id="3.40.50.300">
    <property type="entry name" value="P-loop containing nucleotide triphosphate hydrolases"/>
    <property type="match status" value="1"/>
</dbReference>
<evidence type="ECO:0000256" key="1">
    <source>
        <dbReference type="SAM" id="MobiDB-lite"/>
    </source>
</evidence>
<dbReference type="InterPro" id="IPR027417">
    <property type="entry name" value="P-loop_NTPase"/>
</dbReference>
<feature type="compositionally biased region" description="Basic residues" evidence="1">
    <location>
        <begin position="103"/>
        <end position="114"/>
    </location>
</feature>
<dbReference type="Gene3D" id="3.30.160.60">
    <property type="entry name" value="Classic Zinc Finger"/>
    <property type="match status" value="1"/>
</dbReference>
<dbReference type="EMBL" id="JAODUP010000068">
    <property type="protein sequence ID" value="KAK2164116.1"/>
    <property type="molecule type" value="Genomic_DNA"/>
</dbReference>
<evidence type="ECO:0000313" key="3">
    <source>
        <dbReference type="Proteomes" id="UP001208570"/>
    </source>
</evidence>